<evidence type="ECO:0000256" key="1">
    <source>
        <dbReference type="SAM" id="MobiDB-lite"/>
    </source>
</evidence>
<proteinExistence type="predicted"/>
<evidence type="ECO:0000313" key="3">
    <source>
        <dbReference type="Proteomes" id="UP000026962"/>
    </source>
</evidence>
<feature type="compositionally biased region" description="Low complexity" evidence="1">
    <location>
        <begin position="27"/>
        <end position="38"/>
    </location>
</feature>
<accession>A0A0E0JKI4</accession>
<organism evidence="2">
    <name type="scientific">Oryza punctata</name>
    <name type="common">Red rice</name>
    <dbReference type="NCBI Taxonomy" id="4537"/>
    <lineage>
        <taxon>Eukaryota</taxon>
        <taxon>Viridiplantae</taxon>
        <taxon>Streptophyta</taxon>
        <taxon>Embryophyta</taxon>
        <taxon>Tracheophyta</taxon>
        <taxon>Spermatophyta</taxon>
        <taxon>Magnoliopsida</taxon>
        <taxon>Liliopsida</taxon>
        <taxon>Poales</taxon>
        <taxon>Poaceae</taxon>
        <taxon>BOP clade</taxon>
        <taxon>Oryzoideae</taxon>
        <taxon>Oryzeae</taxon>
        <taxon>Oryzinae</taxon>
        <taxon>Oryza</taxon>
    </lineage>
</organism>
<reference evidence="2" key="1">
    <citation type="submission" date="2015-04" db="UniProtKB">
        <authorList>
            <consortium name="EnsemblPlants"/>
        </authorList>
    </citation>
    <scope>IDENTIFICATION</scope>
</reference>
<name>A0A0E0JKI4_ORYPU</name>
<evidence type="ECO:0000313" key="2">
    <source>
        <dbReference type="EnsemblPlants" id="OPUNC01G21010.4"/>
    </source>
</evidence>
<feature type="region of interest" description="Disordered" evidence="1">
    <location>
        <begin position="27"/>
        <end position="47"/>
    </location>
</feature>
<protein>
    <submittedName>
        <fullName evidence="2">Uncharacterized protein</fullName>
    </submittedName>
</protein>
<reference evidence="2" key="2">
    <citation type="submission" date="2018-05" db="EMBL/GenBank/DDBJ databases">
        <title>OpunRS2 (Oryza punctata Reference Sequence Version 2).</title>
        <authorList>
            <person name="Zhang J."/>
            <person name="Kudrna D."/>
            <person name="Lee S."/>
            <person name="Talag J."/>
            <person name="Welchert J."/>
            <person name="Wing R.A."/>
        </authorList>
    </citation>
    <scope>NUCLEOTIDE SEQUENCE [LARGE SCALE GENOMIC DNA]</scope>
</reference>
<dbReference type="Gramene" id="OPUNC01G21010.4">
    <property type="protein sequence ID" value="OPUNC01G21010.4"/>
    <property type="gene ID" value="OPUNC01G21010"/>
</dbReference>
<keyword evidence="3" id="KW-1185">Reference proteome</keyword>
<sequence length="161" mass="17745">MGDEVRRFVLRVNDLIHATRAAIASLPPAGSRPGCSPPGSGGCTKRSTSPLSKTIWSYNKDLIWWSTEENIIQCCLQTQCSFSFSQGESFSQKRGKYTHAARPWRAPSSIIEIKVEQSRIFPFPWRKRNKISRLGSSAPCAISLLNRGGGEQSRGGKGSCK</sequence>
<dbReference type="EnsemblPlants" id="OPUNC01G21010.4">
    <property type="protein sequence ID" value="OPUNC01G21010.4"/>
    <property type="gene ID" value="OPUNC01G21010"/>
</dbReference>
<dbReference type="Proteomes" id="UP000026962">
    <property type="component" value="Chromosome 1"/>
</dbReference>
<dbReference type="AlphaFoldDB" id="A0A0E0JKI4"/>
<dbReference type="HOGENOM" id="CLU_1646434_0_0_1"/>